<dbReference type="EMBL" id="JAROCA020000001">
    <property type="protein sequence ID" value="MDY0406048.1"/>
    <property type="molecule type" value="Genomic_DNA"/>
</dbReference>
<comment type="caution">
    <text evidence="1">The sequence shown here is derived from an EMBL/GenBank/DDBJ whole genome shotgun (WGS) entry which is preliminary data.</text>
</comment>
<keyword evidence="2" id="KW-1185">Reference proteome</keyword>
<gene>
    <name evidence="1" type="ORF">P5G51_012185</name>
</gene>
<evidence type="ECO:0000313" key="1">
    <source>
        <dbReference type="EMBL" id="MDY0406048.1"/>
    </source>
</evidence>
<proteinExistence type="predicted"/>
<dbReference type="Pfam" id="PF07870">
    <property type="entry name" value="DUF1657"/>
    <property type="match status" value="1"/>
</dbReference>
<reference evidence="1 2" key="1">
    <citation type="submission" date="2023-10" db="EMBL/GenBank/DDBJ databases">
        <title>179-bfca-hs.</title>
        <authorList>
            <person name="Miliotis G."/>
            <person name="Sengupta P."/>
            <person name="Hameed A."/>
            <person name="Chuvochina M."/>
            <person name="Mcdonagh F."/>
            <person name="Simpson A.C."/>
            <person name="Singh N.K."/>
            <person name="Rekha P.D."/>
            <person name="Raman K."/>
            <person name="Hugenholtz P."/>
            <person name="Venkateswaran K."/>
        </authorList>
    </citation>
    <scope>NUCLEOTIDE SEQUENCE [LARGE SCALE GENOMIC DNA]</scope>
    <source>
        <strain evidence="1 2">179-BFC-A-HS</strain>
    </source>
</reference>
<dbReference type="InterPro" id="IPR012452">
    <property type="entry name" value="DUF1657"/>
</dbReference>
<name>A0ABU5CI61_9BACI</name>
<accession>A0ABU5CI61</accession>
<dbReference type="RefSeq" id="WP_306067452.1">
    <property type="nucleotide sequence ID" value="NZ_JAROCA020000001.1"/>
</dbReference>
<protein>
    <submittedName>
        <fullName evidence="1">DUF1657 domain-containing protein</fullName>
    </submittedName>
</protein>
<organism evidence="1 2">
    <name type="scientific">Tigheibacillus jepli</name>
    <dbReference type="NCBI Taxonomy" id="3035914"/>
    <lineage>
        <taxon>Bacteria</taxon>
        <taxon>Bacillati</taxon>
        <taxon>Bacillota</taxon>
        <taxon>Bacilli</taxon>
        <taxon>Bacillales</taxon>
        <taxon>Bacillaceae</taxon>
        <taxon>Tigheibacillus</taxon>
    </lineage>
</organism>
<sequence>MTVGSNVKSCVASIRSIEATLETMMHQNANPEAKKAFSSANEMVRQIKKDLEQQVIRLANEEPQYK</sequence>
<evidence type="ECO:0000313" key="2">
    <source>
        <dbReference type="Proteomes" id="UP001228376"/>
    </source>
</evidence>
<dbReference type="Proteomes" id="UP001228376">
    <property type="component" value="Unassembled WGS sequence"/>
</dbReference>